<dbReference type="PANTHER" id="PTHR42918:SF15">
    <property type="entry name" value="LYSINE--TRNA LIGASE, CHLOROPLASTIC_MITOCHONDRIAL"/>
    <property type="match status" value="1"/>
</dbReference>
<dbReference type="NCBIfam" id="NF001756">
    <property type="entry name" value="PRK00484.1"/>
    <property type="match status" value="1"/>
</dbReference>
<evidence type="ECO:0000256" key="7">
    <source>
        <dbReference type="HAMAP-Rule" id="MF_00252"/>
    </source>
</evidence>
<dbReference type="AlphaFoldDB" id="A0A7Z0EIE4"/>
<keyword evidence="2 7" id="KW-0479">Metal-binding</keyword>
<keyword evidence="7" id="KW-0648">Protein biosynthesis</keyword>
<dbReference type="Pfam" id="PF01336">
    <property type="entry name" value="tRNA_anti-codon"/>
    <property type="match status" value="1"/>
</dbReference>
<evidence type="ECO:0000313" key="11">
    <source>
        <dbReference type="Proteomes" id="UP000537260"/>
    </source>
</evidence>
<dbReference type="NCBIfam" id="TIGR00499">
    <property type="entry name" value="lysS_bact"/>
    <property type="match status" value="1"/>
</dbReference>
<dbReference type="CDD" id="cd04322">
    <property type="entry name" value="LysRS_N"/>
    <property type="match status" value="1"/>
</dbReference>
<evidence type="ECO:0000256" key="3">
    <source>
        <dbReference type="ARBA" id="ARBA00022741"/>
    </source>
</evidence>
<evidence type="ECO:0000256" key="2">
    <source>
        <dbReference type="ARBA" id="ARBA00022723"/>
    </source>
</evidence>
<evidence type="ECO:0000256" key="6">
    <source>
        <dbReference type="ARBA" id="ARBA00048573"/>
    </source>
</evidence>
<reference evidence="10 11" key="1">
    <citation type="submission" date="2020-07" db="EMBL/GenBank/DDBJ databases">
        <title>Sequencing the genomes of 1000 actinobacteria strains.</title>
        <authorList>
            <person name="Klenk H.-P."/>
        </authorList>
    </citation>
    <scope>NUCLEOTIDE SEQUENCE [LARGE SCALE GENOMIC DNA]</scope>
    <source>
        <strain evidence="10 11">LI1</strain>
    </source>
</reference>
<evidence type="ECO:0000256" key="8">
    <source>
        <dbReference type="RuleBase" id="RU000336"/>
    </source>
</evidence>
<dbReference type="SUPFAM" id="SSF55681">
    <property type="entry name" value="Class II aaRS and biotin synthetases"/>
    <property type="match status" value="1"/>
</dbReference>
<evidence type="ECO:0000256" key="5">
    <source>
        <dbReference type="ARBA" id="ARBA00023146"/>
    </source>
</evidence>
<dbReference type="SUPFAM" id="SSF50249">
    <property type="entry name" value="Nucleic acid-binding proteins"/>
    <property type="match status" value="1"/>
</dbReference>
<keyword evidence="7 8" id="KW-0460">Magnesium</keyword>
<keyword evidence="7" id="KW-0963">Cytoplasm</keyword>
<dbReference type="GO" id="GO:0005829">
    <property type="term" value="C:cytosol"/>
    <property type="evidence" value="ECO:0007669"/>
    <property type="project" value="TreeGrafter"/>
</dbReference>
<comment type="similarity">
    <text evidence="7">Belongs to the class-II aminoacyl-tRNA synthetase family.</text>
</comment>
<keyword evidence="3 7" id="KW-0547">Nucleotide-binding</keyword>
<feature type="binding site" evidence="7">
    <location>
        <position position="484"/>
    </location>
    <ligand>
        <name>Mg(2+)</name>
        <dbReference type="ChEBI" id="CHEBI:18420"/>
        <label>1</label>
    </ligand>
</feature>
<name>A0A7Z0EIE4_9MICO</name>
<dbReference type="GO" id="GO:0004824">
    <property type="term" value="F:lysine-tRNA ligase activity"/>
    <property type="evidence" value="ECO:0007669"/>
    <property type="project" value="UniProtKB-UniRule"/>
</dbReference>
<dbReference type="GO" id="GO:0005524">
    <property type="term" value="F:ATP binding"/>
    <property type="evidence" value="ECO:0007669"/>
    <property type="project" value="UniProtKB-UniRule"/>
</dbReference>
<evidence type="ECO:0000313" key="10">
    <source>
        <dbReference type="EMBL" id="NYJ21437.1"/>
    </source>
</evidence>
<accession>A0A7Z0EIE4</accession>
<dbReference type="GO" id="GO:0000287">
    <property type="term" value="F:magnesium ion binding"/>
    <property type="evidence" value="ECO:0007669"/>
    <property type="project" value="UniProtKB-UniRule"/>
</dbReference>
<dbReference type="InterPro" id="IPR006195">
    <property type="entry name" value="aa-tRNA-synth_II"/>
</dbReference>
<dbReference type="Gene3D" id="2.40.50.140">
    <property type="entry name" value="Nucleic acid-binding proteins"/>
    <property type="match status" value="1"/>
</dbReference>
<dbReference type="Pfam" id="PF00152">
    <property type="entry name" value="tRNA-synt_2"/>
    <property type="match status" value="1"/>
</dbReference>
<evidence type="ECO:0000259" key="9">
    <source>
        <dbReference type="PROSITE" id="PS50862"/>
    </source>
</evidence>
<feature type="binding site" evidence="7">
    <location>
        <position position="477"/>
    </location>
    <ligand>
        <name>Mg(2+)</name>
        <dbReference type="ChEBI" id="CHEBI:18420"/>
        <label>1</label>
    </ligand>
</feature>
<dbReference type="Proteomes" id="UP000537260">
    <property type="component" value="Unassembled WGS sequence"/>
</dbReference>
<dbReference type="Gene3D" id="3.30.930.10">
    <property type="entry name" value="Bira Bifunctional Protein, Domain 2"/>
    <property type="match status" value="1"/>
</dbReference>
<dbReference type="InterPro" id="IPR004364">
    <property type="entry name" value="Aa-tRNA-synt_II"/>
</dbReference>
<keyword evidence="5 7" id="KW-0030">Aminoacyl-tRNA synthetase</keyword>
<feature type="domain" description="Aminoacyl-transfer RNA synthetases class-II family profile" evidence="9">
    <location>
        <begin position="250"/>
        <end position="560"/>
    </location>
</feature>
<comment type="subcellular location">
    <subcellularLocation>
        <location evidence="7">Cytoplasm</location>
    </subcellularLocation>
</comment>
<dbReference type="GO" id="GO:0006430">
    <property type="term" value="P:lysyl-tRNA aminoacylation"/>
    <property type="evidence" value="ECO:0007669"/>
    <property type="project" value="UniProtKB-UniRule"/>
</dbReference>
<dbReference type="EMBL" id="JACCFM010000001">
    <property type="protein sequence ID" value="NYJ21437.1"/>
    <property type="molecule type" value="Genomic_DNA"/>
</dbReference>
<dbReference type="EC" id="6.1.1.6" evidence="7"/>
<dbReference type="PANTHER" id="PTHR42918">
    <property type="entry name" value="LYSYL-TRNA SYNTHETASE"/>
    <property type="match status" value="1"/>
</dbReference>
<keyword evidence="11" id="KW-1185">Reference proteome</keyword>
<dbReference type="InterPro" id="IPR045864">
    <property type="entry name" value="aa-tRNA-synth_II/BPL/LPL"/>
</dbReference>
<feature type="binding site" evidence="7">
    <location>
        <position position="484"/>
    </location>
    <ligand>
        <name>Mg(2+)</name>
        <dbReference type="ChEBI" id="CHEBI:18420"/>
        <label>2</label>
    </ligand>
</feature>
<sequence>MTENNRAVAVSAEVAALVAAKSAAKAAKKAAAKAAAENVAENATKPAGAAGATAGAADAAAAADDLTDGYTAAEMNEQKAVRLAKRDRLNQAASTLGGGAYPVSVPVTDTIPAVRARFSDLETDAVTGVTVGLAGRVVHLRNTGKLCFASLQAGDGSRIQAMVSLDAVGEESLADWKDLVDLGDHLFVSGEVISSRRGELSILVAEWQIATKALLPLPNLHSELSEETRVRSRYLDLIAREQARRNVVNRSKTVASLRKTFTDLDFLEIETPMLQTMHGGASARPFTTHSNAFDTELFLRIAPELFLKRAVVGGIDRVYEINRNFRNEGADSTHSPEFAMLEAYEAYGDYNSIADLTQKLIQNAAEAISGGHVVTWADGTEFDLGGEWDRISMYDSLNAAAGTAFTPQTPLAELKVLADREGIEIDHPIHGKYVEELWEHFVKGGLLKPTFVMDFPVDTSPLVRGHRSIPGVVEKWDLYVRGFELATGYSELVDPVIQRERFIEQASLAAGGDPEAMRLDEEFLRALEYGMPPSGGMGMGIDRLLMSLSGLGIRETILFPLVK</sequence>
<keyword evidence="4 7" id="KW-0067">ATP-binding</keyword>
<dbReference type="HAMAP" id="MF_00252">
    <property type="entry name" value="Lys_tRNA_synth_class2"/>
    <property type="match status" value="1"/>
</dbReference>
<evidence type="ECO:0000256" key="1">
    <source>
        <dbReference type="ARBA" id="ARBA00022598"/>
    </source>
</evidence>
<dbReference type="InterPro" id="IPR002313">
    <property type="entry name" value="Lys-tRNA-ligase_II"/>
</dbReference>
<organism evidence="10 11">
    <name type="scientific">Glaciibacter psychrotolerans</name>
    <dbReference type="NCBI Taxonomy" id="670054"/>
    <lineage>
        <taxon>Bacteria</taxon>
        <taxon>Bacillati</taxon>
        <taxon>Actinomycetota</taxon>
        <taxon>Actinomycetes</taxon>
        <taxon>Micrococcales</taxon>
        <taxon>Microbacteriaceae</taxon>
        <taxon>Glaciibacter</taxon>
    </lineage>
</organism>
<evidence type="ECO:0000256" key="4">
    <source>
        <dbReference type="ARBA" id="ARBA00022840"/>
    </source>
</evidence>
<comment type="subunit">
    <text evidence="7">Homodimer.</text>
</comment>
<dbReference type="InterPro" id="IPR004365">
    <property type="entry name" value="NA-bd_OB_tRNA"/>
</dbReference>
<dbReference type="InterPro" id="IPR012340">
    <property type="entry name" value="NA-bd_OB-fold"/>
</dbReference>
<dbReference type="PROSITE" id="PS50862">
    <property type="entry name" value="AA_TRNA_LIGASE_II"/>
    <property type="match status" value="1"/>
</dbReference>
<dbReference type="GO" id="GO:0000049">
    <property type="term" value="F:tRNA binding"/>
    <property type="evidence" value="ECO:0007669"/>
    <property type="project" value="TreeGrafter"/>
</dbReference>
<gene>
    <name evidence="7" type="primary">lysS</name>
    <name evidence="10" type="ORF">HNR05_003228</name>
</gene>
<dbReference type="InterPro" id="IPR044136">
    <property type="entry name" value="Lys-tRNA-ligase_II_N"/>
</dbReference>
<keyword evidence="1 7" id="KW-0436">Ligase</keyword>
<protein>
    <recommendedName>
        <fullName evidence="7">Lysine--tRNA ligase</fullName>
        <ecNumber evidence="7">6.1.1.6</ecNumber>
    </recommendedName>
    <alternativeName>
        <fullName evidence="7">Lysyl-tRNA synthetase</fullName>
        <shortName evidence="7">LysRS</shortName>
    </alternativeName>
</protein>
<comment type="cofactor">
    <cofactor evidence="7 8">
        <name>Mg(2+)</name>
        <dbReference type="ChEBI" id="CHEBI:18420"/>
    </cofactor>
    <text evidence="7 8">Binds 3 Mg(2+) ions per subunit.</text>
</comment>
<dbReference type="PRINTS" id="PR00982">
    <property type="entry name" value="TRNASYNTHLYS"/>
</dbReference>
<comment type="catalytic activity">
    <reaction evidence="6 7 8">
        <text>tRNA(Lys) + L-lysine + ATP = L-lysyl-tRNA(Lys) + AMP + diphosphate</text>
        <dbReference type="Rhea" id="RHEA:20792"/>
        <dbReference type="Rhea" id="RHEA-COMP:9696"/>
        <dbReference type="Rhea" id="RHEA-COMP:9697"/>
        <dbReference type="ChEBI" id="CHEBI:30616"/>
        <dbReference type="ChEBI" id="CHEBI:32551"/>
        <dbReference type="ChEBI" id="CHEBI:33019"/>
        <dbReference type="ChEBI" id="CHEBI:78442"/>
        <dbReference type="ChEBI" id="CHEBI:78529"/>
        <dbReference type="ChEBI" id="CHEBI:456215"/>
        <dbReference type="EC" id="6.1.1.6"/>
    </reaction>
</comment>
<comment type="caution">
    <text evidence="10">The sequence shown here is derived from an EMBL/GenBank/DDBJ whole genome shotgun (WGS) entry which is preliminary data.</text>
</comment>
<dbReference type="InterPro" id="IPR018149">
    <property type="entry name" value="Lys-tRNA-synth_II_C"/>
</dbReference>
<proteinExistence type="inferred from homology"/>